<reference evidence="7" key="1">
    <citation type="submission" date="2020-10" db="EMBL/GenBank/DDBJ databases">
        <title>Bacterium isolated from coastal waters sediment.</title>
        <authorList>
            <person name="Chen R.-J."/>
            <person name="Lu D.-C."/>
            <person name="Zhu K.-L."/>
            <person name="Du Z.-J."/>
        </authorList>
    </citation>
    <scope>NUCLEOTIDE SEQUENCE</scope>
    <source>
        <strain evidence="7">N1Y112</strain>
    </source>
</reference>
<evidence type="ECO:0000256" key="5">
    <source>
        <dbReference type="ARBA" id="ARBA00023237"/>
    </source>
</evidence>
<evidence type="ECO:0000256" key="3">
    <source>
        <dbReference type="ARBA" id="ARBA00022729"/>
    </source>
</evidence>
<evidence type="ECO:0000256" key="1">
    <source>
        <dbReference type="ARBA" id="ARBA00004442"/>
    </source>
</evidence>
<feature type="signal peptide" evidence="6">
    <location>
        <begin position="1"/>
        <end position="24"/>
    </location>
</feature>
<protein>
    <submittedName>
        <fullName evidence="7">MipA/OmpV family protein</fullName>
    </submittedName>
</protein>
<accession>A0A8J7JZQ0</accession>
<keyword evidence="3 6" id="KW-0732">Signal</keyword>
<comment type="subcellular location">
    <subcellularLocation>
        <location evidence="1">Cell outer membrane</location>
    </subcellularLocation>
</comment>
<dbReference type="AlphaFoldDB" id="A0A8J7JZQ0"/>
<keyword evidence="4" id="KW-0472">Membrane</keyword>
<sequence>MRINTLSASTLATSLSVVTLPALADNSELEIGLGLGVGFHQSIYKGIDNQTDALPLIELSYGNFFFEGMEAGYLIADEEDYSLVISVTGDELDGERTDSRALKDMGDVDSGINLKLSGELVTDFGLLGASIAQDVSNEHEGTELSLNWSVPLEFDQTLLMTSVYASWMSDDLVNHYYGVSAKQANAGRAQYNADAGWRYGVEVMAEYPLSQQWTLMGGVGAEWYGDEVTNSPIVDEDGAISGFMGVTYRF</sequence>
<dbReference type="PANTHER" id="PTHR38776">
    <property type="entry name" value="MLTA-INTERACTING PROTEIN-RELATED"/>
    <property type="match status" value="1"/>
</dbReference>
<comment type="caution">
    <text evidence="7">The sequence shown here is derived from an EMBL/GenBank/DDBJ whole genome shotgun (WGS) entry which is preliminary data.</text>
</comment>
<evidence type="ECO:0000313" key="7">
    <source>
        <dbReference type="EMBL" id="MBE9399063.1"/>
    </source>
</evidence>
<feature type="chain" id="PRO_5035199251" evidence="6">
    <location>
        <begin position="25"/>
        <end position="250"/>
    </location>
</feature>
<keyword evidence="5" id="KW-0998">Cell outer membrane</keyword>
<evidence type="ECO:0000256" key="2">
    <source>
        <dbReference type="ARBA" id="ARBA00005722"/>
    </source>
</evidence>
<dbReference type="Proteomes" id="UP000640333">
    <property type="component" value="Unassembled WGS sequence"/>
</dbReference>
<evidence type="ECO:0000313" key="8">
    <source>
        <dbReference type="Proteomes" id="UP000640333"/>
    </source>
</evidence>
<dbReference type="PANTHER" id="PTHR38776:SF1">
    <property type="entry name" value="MLTA-INTERACTING PROTEIN-RELATED"/>
    <property type="match status" value="1"/>
</dbReference>
<organism evidence="7 8">
    <name type="scientific">Pontibacterium sinense</name>
    <dbReference type="NCBI Taxonomy" id="2781979"/>
    <lineage>
        <taxon>Bacteria</taxon>
        <taxon>Pseudomonadati</taxon>
        <taxon>Pseudomonadota</taxon>
        <taxon>Gammaproteobacteria</taxon>
        <taxon>Oceanospirillales</taxon>
        <taxon>Oceanospirillaceae</taxon>
        <taxon>Pontibacterium</taxon>
    </lineage>
</organism>
<evidence type="ECO:0000256" key="6">
    <source>
        <dbReference type="SAM" id="SignalP"/>
    </source>
</evidence>
<comment type="similarity">
    <text evidence="2">Belongs to the MipA/OmpV family.</text>
</comment>
<evidence type="ECO:0000256" key="4">
    <source>
        <dbReference type="ARBA" id="ARBA00023136"/>
    </source>
</evidence>
<proteinExistence type="inferred from homology"/>
<gene>
    <name evidence="7" type="ORF">IOQ59_17525</name>
</gene>
<keyword evidence="8" id="KW-1185">Reference proteome</keyword>
<name>A0A8J7JZQ0_9GAMM</name>
<dbReference type="RefSeq" id="WP_193954752.1">
    <property type="nucleotide sequence ID" value="NZ_JADEYS010000021.1"/>
</dbReference>
<dbReference type="Pfam" id="PF06629">
    <property type="entry name" value="MipA"/>
    <property type="match status" value="1"/>
</dbReference>
<dbReference type="EMBL" id="JADEYS010000021">
    <property type="protein sequence ID" value="MBE9399063.1"/>
    <property type="molecule type" value="Genomic_DNA"/>
</dbReference>
<dbReference type="InterPro" id="IPR010583">
    <property type="entry name" value="MipA"/>
</dbReference>
<dbReference type="GO" id="GO:0009279">
    <property type="term" value="C:cell outer membrane"/>
    <property type="evidence" value="ECO:0007669"/>
    <property type="project" value="UniProtKB-SubCell"/>
</dbReference>